<dbReference type="InterPro" id="IPR025948">
    <property type="entry name" value="HTH-like_dom"/>
</dbReference>
<dbReference type="PANTHER" id="PTHR47515">
    <property type="entry name" value="LOW CALCIUM RESPONSE LOCUS PROTEIN T"/>
    <property type="match status" value="1"/>
</dbReference>
<feature type="coiled-coil region" evidence="2">
    <location>
        <begin position="54"/>
        <end position="88"/>
    </location>
</feature>
<dbReference type="Pfam" id="PF00665">
    <property type="entry name" value="rve"/>
    <property type="match status" value="1"/>
</dbReference>
<dbReference type="InterPro" id="IPR012337">
    <property type="entry name" value="RNaseH-like_sf"/>
</dbReference>
<dbReference type="AlphaFoldDB" id="A0A7M2XKX4"/>
<dbReference type="GO" id="GO:0004803">
    <property type="term" value="F:transposase activity"/>
    <property type="evidence" value="ECO:0007669"/>
    <property type="project" value="InterPro"/>
</dbReference>
<dbReference type="InterPro" id="IPR048020">
    <property type="entry name" value="Transpos_IS3"/>
</dbReference>
<dbReference type="Pfam" id="PF13683">
    <property type="entry name" value="rve_3"/>
    <property type="match status" value="1"/>
</dbReference>
<protein>
    <submittedName>
        <fullName evidence="4">IS3 family transposase</fullName>
    </submittedName>
</protein>
<evidence type="ECO:0000259" key="3">
    <source>
        <dbReference type="PROSITE" id="PS50994"/>
    </source>
</evidence>
<dbReference type="EMBL" id="CP063450">
    <property type="protein sequence ID" value="QOV98408.1"/>
    <property type="molecule type" value="Genomic_DNA"/>
</dbReference>
<dbReference type="Pfam" id="PF01527">
    <property type="entry name" value="HTH_Tnp_1"/>
    <property type="match status" value="1"/>
</dbReference>
<dbReference type="SUPFAM" id="SSF53098">
    <property type="entry name" value="Ribonuclease H-like"/>
    <property type="match status" value="1"/>
</dbReference>
<dbReference type="PANTHER" id="PTHR47515:SF1">
    <property type="entry name" value="BLR2054 PROTEIN"/>
    <property type="match status" value="1"/>
</dbReference>
<dbReference type="InterPro" id="IPR001584">
    <property type="entry name" value="Integrase_cat-core"/>
</dbReference>
<keyword evidence="5" id="KW-1185">Reference proteome</keyword>
<feature type="domain" description="Integrase catalytic" evidence="3">
    <location>
        <begin position="209"/>
        <end position="370"/>
    </location>
</feature>
<organism evidence="4 5">
    <name type="scientific">Rhodococcus pyridinivorans</name>
    <dbReference type="NCBI Taxonomy" id="103816"/>
    <lineage>
        <taxon>Bacteria</taxon>
        <taxon>Bacillati</taxon>
        <taxon>Actinomycetota</taxon>
        <taxon>Actinomycetes</taxon>
        <taxon>Mycobacteriales</taxon>
        <taxon>Nocardiaceae</taxon>
        <taxon>Rhodococcus</taxon>
    </lineage>
</organism>
<evidence type="ECO:0000313" key="5">
    <source>
        <dbReference type="Proteomes" id="UP000593818"/>
    </source>
</evidence>
<dbReference type="GO" id="GO:0003677">
    <property type="term" value="F:DNA binding"/>
    <property type="evidence" value="ECO:0007669"/>
    <property type="project" value="InterPro"/>
</dbReference>
<dbReference type="GO" id="GO:0015074">
    <property type="term" value="P:DNA integration"/>
    <property type="evidence" value="ECO:0007669"/>
    <property type="project" value="InterPro"/>
</dbReference>
<comment type="function">
    <text evidence="1">Involved in the transposition of the insertion sequence.</text>
</comment>
<evidence type="ECO:0000313" key="4">
    <source>
        <dbReference type="EMBL" id="QOV98408.1"/>
    </source>
</evidence>
<evidence type="ECO:0000256" key="2">
    <source>
        <dbReference type="SAM" id="Coils"/>
    </source>
</evidence>
<dbReference type="Pfam" id="PF13276">
    <property type="entry name" value="HTH_21"/>
    <property type="match status" value="1"/>
</dbReference>
<dbReference type="Gene3D" id="1.10.10.60">
    <property type="entry name" value="Homeodomain-like"/>
    <property type="match status" value="1"/>
</dbReference>
<dbReference type="InterPro" id="IPR002514">
    <property type="entry name" value="Transposase_8"/>
</dbReference>
<dbReference type="PROSITE" id="PS50994">
    <property type="entry name" value="INTEGRASE"/>
    <property type="match status" value="1"/>
</dbReference>
<dbReference type="Gene3D" id="3.30.420.10">
    <property type="entry name" value="Ribonuclease H-like superfamily/Ribonuclease H"/>
    <property type="match status" value="1"/>
</dbReference>
<dbReference type="Proteomes" id="UP000593818">
    <property type="component" value="Chromosome"/>
</dbReference>
<reference evidence="4 5" key="1">
    <citation type="submission" date="2020-10" db="EMBL/GenBank/DDBJ databases">
        <title>Whole genome sequence of oil-degrading bacteria Rhodococcus pyridinivorans strain 5Ap.</title>
        <authorList>
            <person name="Akhremchuk A.E."/>
            <person name="Valentovich L.N."/>
            <person name="Charniauskaya M.I."/>
            <person name="Bukliarevich H.A."/>
            <person name="Titok M.A."/>
        </authorList>
    </citation>
    <scope>NUCLEOTIDE SEQUENCE [LARGE SCALE GENOMIC DNA]</scope>
    <source>
        <strain evidence="4 5">5Ap</strain>
    </source>
</reference>
<keyword evidence="2" id="KW-0175">Coiled coil</keyword>
<dbReference type="GO" id="GO:0006313">
    <property type="term" value="P:DNA transposition"/>
    <property type="evidence" value="ECO:0007669"/>
    <property type="project" value="InterPro"/>
</dbReference>
<dbReference type="NCBIfam" id="NF033516">
    <property type="entry name" value="transpos_IS3"/>
    <property type="match status" value="1"/>
</dbReference>
<accession>A0A7M2XKX4</accession>
<dbReference type="InterPro" id="IPR009057">
    <property type="entry name" value="Homeodomain-like_sf"/>
</dbReference>
<sequence>MAGRKRHSAEDIVRKLRRADELAAVGKNGEEIAAALEVSAATLYNWRRQYGGMDADAAKELKELREQNSRLKRLLADAELEKDALREIAKGKILSPTAKRAAITMLTDTLQMSERFACKVVGLSRSVYRRLPLAKTPDDPDADLRAELRRYSRKHPRHGFRRAWAWLRYDQGVEVNKKKVHRLWKEEGLQVRRAPRRKRAGQSSVPIVDADAPNVVWALDFQFDSTVDGKTVKIASMVDEHTRMSLLNIVDRSITADRLIEGLEKAFAMWGGPPLALRMDNGPEFISEALRDFCAGSVWVSYIPPGTPWNNGFIESFNNRLRDECLNRNYWPTLLEARVVIEDFKDDHNHRHRHSALGYKTPAEYAAGCTHRHQPVACEID</sequence>
<evidence type="ECO:0000256" key="1">
    <source>
        <dbReference type="ARBA" id="ARBA00002286"/>
    </source>
</evidence>
<dbReference type="SUPFAM" id="SSF46689">
    <property type="entry name" value="Homeodomain-like"/>
    <property type="match status" value="1"/>
</dbReference>
<proteinExistence type="predicted"/>
<dbReference type="InterPro" id="IPR036397">
    <property type="entry name" value="RNaseH_sf"/>
</dbReference>
<gene>
    <name evidence="4" type="ORF">INP59_21695</name>
</gene>
<name>A0A7M2XKX4_9NOCA</name>